<evidence type="ECO:0000259" key="2">
    <source>
        <dbReference type="Pfam" id="PF00892"/>
    </source>
</evidence>
<dbReference type="Pfam" id="PF00892">
    <property type="entry name" value="EamA"/>
    <property type="match status" value="2"/>
</dbReference>
<dbReference type="EMBL" id="CAJNDS010002577">
    <property type="protein sequence ID" value="CAE7532097.1"/>
    <property type="molecule type" value="Genomic_DNA"/>
</dbReference>
<feature type="transmembrane region" description="Helical" evidence="1">
    <location>
        <begin position="177"/>
        <end position="201"/>
    </location>
</feature>
<feature type="domain" description="EamA" evidence="2">
    <location>
        <begin position="146"/>
        <end position="279"/>
    </location>
</feature>
<proteinExistence type="predicted"/>
<dbReference type="AlphaFoldDB" id="A0A812TPR8"/>
<organism evidence="3 4">
    <name type="scientific">Symbiodinium natans</name>
    <dbReference type="NCBI Taxonomy" id="878477"/>
    <lineage>
        <taxon>Eukaryota</taxon>
        <taxon>Sar</taxon>
        <taxon>Alveolata</taxon>
        <taxon>Dinophyceae</taxon>
        <taxon>Suessiales</taxon>
        <taxon>Symbiodiniaceae</taxon>
        <taxon>Symbiodinium</taxon>
    </lineage>
</organism>
<keyword evidence="1" id="KW-0472">Membrane</keyword>
<feature type="transmembrane region" description="Helical" evidence="1">
    <location>
        <begin position="145"/>
        <end position="165"/>
    </location>
</feature>
<feature type="domain" description="EamA" evidence="2">
    <location>
        <begin position="12"/>
        <end position="132"/>
    </location>
</feature>
<feature type="transmembrane region" description="Helical" evidence="1">
    <location>
        <begin position="91"/>
        <end position="109"/>
    </location>
</feature>
<evidence type="ECO:0000313" key="4">
    <source>
        <dbReference type="Proteomes" id="UP000604046"/>
    </source>
</evidence>
<feature type="transmembrane region" description="Helical" evidence="1">
    <location>
        <begin position="67"/>
        <end position="85"/>
    </location>
</feature>
<comment type="caution">
    <text evidence="3">The sequence shown here is derived from an EMBL/GenBank/DDBJ whole genome shotgun (WGS) entry which is preliminary data.</text>
</comment>
<keyword evidence="4" id="KW-1185">Reference proteome</keyword>
<dbReference type="GO" id="GO:0016020">
    <property type="term" value="C:membrane"/>
    <property type="evidence" value="ECO:0007669"/>
    <property type="project" value="InterPro"/>
</dbReference>
<keyword evidence="1" id="KW-0812">Transmembrane</keyword>
<protein>
    <recommendedName>
        <fullName evidence="2">EamA domain-containing protein</fullName>
    </recommendedName>
</protein>
<keyword evidence="1" id="KW-1133">Transmembrane helix</keyword>
<dbReference type="OrthoDB" id="437928at2759"/>
<name>A0A812TPR8_9DINO</name>
<dbReference type="InterPro" id="IPR000620">
    <property type="entry name" value="EamA_dom"/>
</dbReference>
<evidence type="ECO:0000313" key="3">
    <source>
        <dbReference type="EMBL" id="CAE7532097.1"/>
    </source>
</evidence>
<gene>
    <name evidence="3" type="ORF">SNAT2548_LOCUS29816</name>
</gene>
<dbReference type="Proteomes" id="UP000604046">
    <property type="component" value="Unassembled WGS sequence"/>
</dbReference>
<feature type="transmembrane region" description="Helical" evidence="1">
    <location>
        <begin position="121"/>
        <end position="139"/>
    </location>
</feature>
<dbReference type="InterPro" id="IPR037185">
    <property type="entry name" value="EmrE-like"/>
</dbReference>
<dbReference type="PANTHER" id="PTHR22911:SF76">
    <property type="entry name" value="EAMA DOMAIN-CONTAINING PROTEIN"/>
    <property type="match status" value="1"/>
</dbReference>
<sequence length="279" mass="28541">MASDAAPGKSAVSVLLLVAVLAASSGAIFVRLAHGLPPLAMAFWRTSLASVALAPFGRSLGRKDSKLAALAGIALAFHFWTWIASVQRTTVLRSTLLVSLSPIWAGLLAFVTGEDVPTGRFWLGVGIAIGGLGCSAGAGSSHGDLLGDLLALLGGIFCAIYLSIGRDVRQRVGIGCYGTRLCGCSAACLALVALVTGTPLWPTCERHWLAVCALAVGPQLTGHIGFNFALEYLPAATVAAAILLEPLAASFLAALLLGEVPTPQQLYGAVIVITGLAVI</sequence>
<evidence type="ECO:0000256" key="1">
    <source>
        <dbReference type="SAM" id="Phobius"/>
    </source>
</evidence>
<feature type="transmembrane region" description="Helical" evidence="1">
    <location>
        <begin position="42"/>
        <end position="60"/>
    </location>
</feature>
<feature type="transmembrane region" description="Helical" evidence="1">
    <location>
        <begin position="207"/>
        <end position="230"/>
    </location>
</feature>
<reference evidence="3" key="1">
    <citation type="submission" date="2021-02" db="EMBL/GenBank/DDBJ databases">
        <authorList>
            <person name="Dougan E. K."/>
            <person name="Rhodes N."/>
            <person name="Thang M."/>
            <person name="Chan C."/>
        </authorList>
    </citation>
    <scope>NUCLEOTIDE SEQUENCE</scope>
</reference>
<feature type="transmembrane region" description="Helical" evidence="1">
    <location>
        <begin position="237"/>
        <end position="257"/>
    </location>
</feature>
<dbReference type="PANTHER" id="PTHR22911">
    <property type="entry name" value="ACYL-MALONYL CONDENSING ENZYME-RELATED"/>
    <property type="match status" value="1"/>
</dbReference>
<accession>A0A812TPR8</accession>
<dbReference type="SUPFAM" id="SSF103481">
    <property type="entry name" value="Multidrug resistance efflux transporter EmrE"/>
    <property type="match status" value="2"/>
</dbReference>